<dbReference type="EMBL" id="QRMS01000001">
    <property type="protein sequence ID" value="RHJ90087.1"/>
    <property type="molecule type" value="Genomic_DNA"/>
</dbReference>
<organism evidence="6 7">
    <name type="scientific">Emergencia timonensis</name>
    <dbReference type="NCBI Taxonomy" id="1776384"/>
    <lineage>
        <taxon>Bacteria</taxon>
        <taxon>Bacillati</taxon>
        <taxon>Bacillota</taxon>
        <taxon>Clostridia</taxon>
        <taxon>Peptostreptococcales</taxon>
        <taxon>Anaerovoracaceae</taxon>
        <taxon>Emergencia</taxon>
    </lineage>
</organism>
<keyword evidence="1" id="KW-0805">Transcription regulation</keyword>
<dbReference type="PANTHER" id="PTHR30055">
    <property type="entry name" value="HTH-TYPE TRANSCRIPTIONAL REGULATOR RUTR"/>
    <property type="match status" value="1"/>
</dbReference>
<dbReference type="InterPro" id="IPR036271">
    <property type="entry name" value="Tet_transcr_reg_TetR-rel_C_sf"/>
</dbReference>
<dbReference type="SUPFAM" id="SSF46689">
    <property type="entry name" value="Homeodomain-like"/>
    <property type="match status" value="1"/>
</dbReference>
<keyword evidence="7" id="KW-1185">Reference proteome</keyword>
<dbReference type="InterPro" id="IPR050109">
    <property type="entry name" value="HTH-type_TetR-like_transc_reg"/>
</dbReference>
<reference evidence="6 7" key="1">
    <citation type="submission" date="2018-08" db="EMBL/GenBank/DDBJ databases">
        <title>A genome reference for cultivated species of the human gut microbiota.</title>
        <authorList>
            <person name="Zou Y."/>
            <person name="Xue W."/>
            <person name="Luo G."/>
        </authorList>
    </citation>
    <scope>NUCLEOTIDE SEQUENCE [LARGE SCALE GENOMIC DNA]</scope>
    <source>
        <strain evidence="6 7">AM07-24</strain>
    </source>
</reference>
<dbReference type="AlphaFoldDB" id="A0A415E8H1"/>
<evidence type="ECO:0000259" key="5">
    <source>
        <dbReference type="PROSITE" id="PS50977"/>
    </source>
</evidence>
<evidence type="ECO:0000313" key="6">
    <source>
        <dbReference type="EMBL" id="RHJ90087.1"/>
    </source>
</evidence>
<dbReference type="Gene3D" id="1.10.357.10">
    <property type="entry name" value="Tetracycline Repressor, domain 2"/>
    <property type="match status" value="1"/>
</dbReference>
<name>A0A415E8H1_9FIRM</name>
<dbReference type="PRINTS" id="PR00455">
    <property type="entry name" value="HTHTETR"/>
</dbReference>
<dbReference type="SUPFAM" id="SSF48498">
    <property type="entry name" value="Tetracyclin repressor-like, C-terminal domain"/>
    <property type="match status" value="1"/>
</dbReference>
<protein>
    <submittedName>
        <fullName evidence="6">TetR/AcrR family transcriptional regulator</fullName>
    </submittedName>
</protein>
<evidence type="ECO:0000256" key="1">
    <source>
        <dbReference type="ARBA" id="ARBA00023015"/>
    </source>
</evidence>
<sequence>MERRIDIIRREATKLFLRQGYAKTQISHIAKAAAVSVGTIYHDFVGKKEIMHYILKCTIEPEFAEQEIKRPITDELFANLDNEIIATLSASQEAFSARLQDDDYHFEEMISDAFDLLLKYAAGCLFIEKNQYEFKVLAGHYNQRREQFFHTMESYIKGFIEKGEVRQVEDVALTTTLIVELLTWWTMDRKYIPYTENDVSDQMAKAVCLDNIIAAYKR</sequence>
<evidence type="ECO:0000256" key="3">
    <source>
        <dbReference type="ARBA" id="ARBA00023163"/>
    </source>
</evidence>
<evidence type="ECO:0000256" key="2">
    <source>
        <dbReference type="ARBA" id="ARBA00023125"/>
    </source>
</evidence>
<dbReference type="InterPro" id="IPR009057">
    <property type="entry name" value="Homeodomain-like_sf"/>
</dbReference>
<dbReference type="Proteomes" id="UP000284841">
    <property type="component" value="Unassembled WGS sequence"/>
</dbReference>
<dbReference type="Pfam" id="PF00440">
    <property type="entry name" value="TetR_N"/>
    <property type="match status" value="1"/>
</dbReference>
<dbReference type="OrthoDB" id="9789566at2"/>
<proteinExistence type="predicted"/>
<feature type="domain" description="HTH tetR-type" evidence="5">
    <location>
        <begin position="2"/>
        <end position="62"/>
    </location>
</feature>
<keyword evidence="3" id="KW-0804">Transcription</keyword>
<dbReference type="GO" id="GO:0000976">
    <property type="term" value="F:transcription cis-regulatory region binding"/>
    <property type="evidence" value="ECO:0007669"/>
    <property type="project" value="TreeGrafter"/>
</dbReference>
<dbReference type="GO" id="GO:0003700">
    <property type="term" value="F:DNA-binding transcription factor activity"/>
    <property type="evidence" value="ECO:0007669"/>
    <property type="project" value="TreeGrafter"/>
</dbReference>
<dbReference type="InterPro" id="IPR001647">
    <property type="entry name" value="HTH_TetR"/>
</dbReference>
<gene>
    <name evidence="6" type="ORF">DW099_01540</name>
</gene>
<dbReference type="PANTHER" id="PTHR30055:SF234">
    <property type="entry name" value="HTH-TYPE TRANSCRIPTIONAL REGULATOR BETI"/>
    <property type="match status" value="1"/>
</dbReference>
<evidence type="ECO:0000256" key="4">
    <source>
        <dbReference type="PROSITE-ProRule" id="PRU00335"/>
    </source>
</evidence>
<dbReference type="STRING" id="1776384.GCA_900086585_02586"/>
<keyword evidence="2 4" id="KW-0238">DNA-binding</keyword>
<feature type="DNA-binding region" description="H-T-H motif" evidence="4">
    <location>
        <begin position="25"/>
        <end position="44"/>
    </location>
</feature>
<accession>A0A415E8H1</accession>
<evidence type="ECO:0000313" key="7">
    <source>
        <dbReference type="Proteomes" id="UP000284841"/>
    </source>
</evidence>
<dbReference type="Gene3D" id="1.10.10.60">
    <property type="entry name" value="Homeodomain-like"/>
    <property type="match status" value="1"/>
</dbReference>
<dbReference type="PROSITE" id="PS50977">
    <property type="entry name" value="HTH_TETR_2"/>
    <property type="match status" value="1"/>
</dbReference>
<comment type="caution">
    <text evidence="6">The sequence shown here is derived from an EMBL/GenBank/DDBJ whole genome shotgun (WGS) entry which is preliminary data.</text>
</comment>